<keyword evidence="1" id="KW-0812">Transmembrane</keyword>
<accession>A0ABU4C3W8</accession>
<organism evidence="2 3">
    <name type="scientific">Rhodococcus globerulus</name>
    <dbReference type="NCBI Taxonomy" id="33008"/>
    <lineage>
        <taxon>Bacteria</taxon>
        <taxon>Bacillati</taxon>
        <taxon>Actinomycetota</taxon>
        <taxon>Actinomycetes</taxon>
        <taxon>Mycobacteriales</taxon>
        <taxon>Nocardiaceae</taxon>
        <taxon>Rhodococcus</taxon>
    </lineage>
</organism>
<reference evidence="2 3" key="1">
    <citation type="submission" date="2023-10" db="EMBL/GenBank/DDBJ databases">
        <title>Development of a sustainable strategy for remediation of hydrocarbon-contaminated territories based on the waste exchange concept.</title>
        <authorList>
            <person name="Krivoruchko A."/>
        </authorList>
    </citation>
    <scope>NUCLEOTIDE SEQUENCE [LARGE SCALE GENOMIC DNA]</scope>
    <source>
        <strain evidence="2 3">IEGM 1203</strain>
    </source>
</reference>
<sequence>MPSLGEISMVVSATFTGISGIILASVKWQADKVVDQKDEIIELKGRVESLETQQALDHSRFRDAIRDIRARVAHALELTGLLHAHAPHVLIPPAPDLPSTIRDEV</sequence>
<dbReference type="Proteomes" id="UP001185927">
    <property type="component" value="Unassembled WGS sequence"/>
</dbReference>
<evidence type="ECO:0000313" key="3">
    <source>
        <dbReference type="Proteomes" id="UP001185927"/>
    </source>
</evidence>
<keyword evidence="1" id="KW-0472">Membrane</keyword>
<evidence type="ECO:0000256" key="1">
    <source>
        <dbReference type="SAM" id="Phobius"/>
    </source>
</evidence>
<comment type="caution">
    <text evidence="2">The sequence shown here is derived from an EMBL/GenBank/DDBJ whole genome shotgun (WGS) entry which is preliminary data.</text>
</comment>
<gene>
    <name evidence="2" type="ORF">R3Q16_31285</name>
</gene>
<dbReference type="EMBL" id="JAWLKB010000031">
    <property type="protein sequence ID" value="MDV6271114.1"/>
    <property type="molecule type" value="Genomic_DNA"/>
</dbReference>
<proteinExistence type="predicted"/>
<feature type="transmembrane region" description="Helical" evidence="1">
    <location>
        <begin position="6"/>
        <end position="26"/>
    </location>
</feature>
<protein>
    <submittedName>
        <fullName evidence="2">Uncharacterized protein</fullName>
    </submittedName>
</protein>
<keyword evidence="1" id="KW-1133">Transmembrane helix</keyword>
<name>A0ABU4C3W8_RHOGO</name>
<dbReference type="RefSeq" id="WP_317545576.1">
    <property type="nucleotide sequence ID" value="NZ_JAWLKB010000031.1"/>
</dbReference>
<keyword evidence="3" id="KW-1185">Reference proteome</keyword>
<evidence type="ECO:0000313" key="2">
    <source>
        <dbReference type="EMBL" id="MDV6271114.1"/>
    </source>
</evidence>